<dbReference type="EMBL" id="PCPH01000005">
    <property type="protein sequence ID" value="PRB88437.1"/>
    <property type="molecule type" value="Genomic_DNA"/>
</dbReference>
<dbReference type="PANTHER" id="PTHR34988">
    <property type="entry name" value="PROTEIN, PUTATIVE-RELATED"/>
    <property type="match status" value="1"/>
</dbReference>
<organism evidence="2 5">
    <name type="scientific">Chryseobacterium culicis</name>
    <dbReference type="NCBI Taxonomy" id="680127"/>
    <lineage>
        <taxon>Bacteria</taxon>
        <taxon>Pseudomonadati</taxon>
        <taxon>Bacteroidota</taxon>
        <taxon>Flavobacteriia</taxon>
        <taxon>Flavobacteriales</taxon>
        <taxon>Weeksellaceae</taxon>
        <taxon>Chryseobacterium group</taxon>
        <taxon>Chryseobacterium</taxon>
    </lineage>
</organism>
<dbReference type="OrthoDB" id="9798999at2"/>
<dbReference type="Proteomes" id="UP000238534">
    <property type="component" value="Unassembled WGS sequence"/>
</dbReference>
<dbReference type="EMBL" id="PCPP01000004">
    <property type="protein sequence ID" value="PRB81782.1"/>
    <property type="molecule type" value="Genomic_DNA"/>
</dbReference>
<dbReference type="RefSeq" id="WP_105683897.1">
    <property type="nucleotide sequence ID" value="NZ_JBBGZD010000004.1"/>
</dbReference>
<dbReference type="Proteomes" id="UP000238325">
    <property type="component" value="Unassembled WGS sequence"/>
</dbReference>
<keyword evidence="4" id="KW-1185">Reference proteome</keyword>
<dbReference type="PANTHER" id="PTHR34988:SF1">
    <property type="entry name" value="DNA-BINDING PROTEIN"/>
    <property type="match status" value="1"/>
</dbReference>
<dbReference type="SUPFAM" id="SSF117856">
    <property type="entry name" value="AF0104/ALDC/Ptd012-like"/>
    <property type="match status" value="1"/>
</dbReference>
<evidence type="ECO:0000259" key="1">
    <source>
        <dbReference type="PROSITE" id="PS51742"/>
    </source>
</evidence>
<name>A0A2S9CMP4_CHRCI</name>
<dbReference type="PROSITE" id="PS51742">
    <property type="entry name" value="PPC"/>
    <property type="match status" value="1"/>
</dbReference>
<dbReference type="Gene3D" id="3.30.1330.80">
    <property type="entry name" value="Hypothetical protein, similar to alpha- acetolactate decarboxylase, domain 2"/>
    <property type="match status" value="1"/>
</dbReference>
<reference evidence="4 5" key="1">
    <citation type="submission" date="2017-09" db="EMBL/GenBank/DDBJ databases">
        <title>Genomic, metabolic, and phenotypic characteristics of bacterial isolates from the natural microbiome of the model nematode Caenorhabditis elegans.</title>
        <authorList>
            <person name="Zimmermann J."/>
            <person name="Obeng N."/>
            <person name="Yang W."/>
            <person name="Obeng O."/>
            <person name="Kissoyan K."/>
            <person name="Pees B."/>
            <person name="Dirksen P."/>
            <person name="Hoppner M."/>
            <person name="Franke A."/>
            <person name="Rosenstiel P."/>
            <person name="Leippe M."/>
            <person name="Dierking K."/>
            <person name="Kaleta C."/>
            <person name="Schulenburg H."/>
        </authorList>
    </citation>
    <scope>NUCLEOTIDE SEQUENCE [LARGE SCALE GENOMIC DNA]</scope>
    <source>
        <strain evidence="2 5">MYb25</strain>
        <strain evidence="3 4">MYb44</strain>
    </source>
</reference>
<feature type="domain" description="PPC" evidence="1">
    <location>
        <begin position="40"/>
        <end position="176"/>
    </location>
</feature>
<dbReference type="InterPro" id="IPR005175">
    <property type="entry name" value="PPC_dom"/>
</dbReference>
<dbReference type="CDD" id="cd11378">
    <property type="entry name" value="DUF296"/>
    <property type="match status" value="1"/>
</dbReference>
<dbReference type="Pfam" id="PF03479">
    <property type="entry name" value="PCC"/>
    <property type="match status" value="1"/>
</dbReference>
<evidence type="ECO:0000313" key="2">
    <source>
        <dbReference type="EMBL" id="PRB81782.1"/>
    </source>
</evidence>
<accession>A0A2S9CMP4</accession>
<dbReference type="AlphaFoldDB" id="A0A2S9CMP4"/>
<proteinExistence type="predicted"/>
<sequence>MKINPKSSLLITGLLLLGFVSYAQIINNETPFYGNHWKAQKVNKDTYLISINDKAEIVAAFTDFCQKKAIKSGRITGLGAVNRAELRFFNPQTKKYVDKTYKEQMEVVNLTGNIAQKDGQLYLHIHVSLGNDQYQGISGHLLTADIRGAGEFYITEDAVVINRKFSDEIGLNLYDL</sequence>
<evidence type="ECO:0000313" key="3">
    <source>
        <dbReference type="EMBL" id="PRB88437.1"/>
    </source>
</evidence>
<evidence type="ECO:0000313" key="4">
    <source>
        <dbReference type="Proteomes" id="UP000238325"/>
    </source>
</evidence>
<protein>
    <recommendedName>
        <fullName evidence="1">PPC domain-containing protein</fullName>
    </recommendedName>
</protein>
<evidence type="ECO:0000313" key="5">
    <source>
        <dbReference type="Proteomes" id="UP000238534"/>
    </source>
</evidence>
<gene>
    <name evidence="2" type="ORF">CQ022_19105</name>
    <name evidence="3" type="ORF">CQ033_18010</name>
</gene>
<comment type="caution">
    <text evidence="2">The sequence shown here is derived from an EMBL/GenBank/DDBJ whole genome shotgun (WGS) entry which is preliminary data.</text>
</comment>